<evidence type="ECO:0000313" key="3">
    <source>
        <dbReference type="Proteomes" id="UP000095349"/>
    </source>
</evidence>
<dbReference type="PROSITE" id="PS51186">
    <property type="entry name" value="GNAT"/>
    <property type="match status" value="1"/>
</dbReference>
<dbReference type="GO" id="GO:0016747">
    <property type="term" value="F:acyltransferase activity, transferring groups other than amino-acyl groups"/>
    <property type="evidence" value="ECO:0007669"/>
    <property type="project" value="InterPro"/>
</dbReference>
<evidence type="ECO:0000313" key="2">
    <source>
        <dbReference type="EMBL" id="AOT57545.1"/>
    </source>
</evidence>
<protein>
    <recommendedName>
        <fullName evidence="1">N-acetyltransferase domain-containing protein</fullName>
    </recommendedName>
</protein>
<gene>
    <name evidence="2" type="ORF">A4G23_00334</name>
</gene>
<organism evidence="2 3">
    <name type="scientific">Streptomyces rubrolavendulae</name>
    <dbReference type="NCBI Taxonomy" id="285473"/>
    <lineage>
        <taxon>Bacteria</taxon>
        <taxon>Bacillati</taxon>
        <taxon>Actinomycetota</taxon>
        <taxon>Actinomycetes</taxon>
        <taxon>Kitasatosporales</taxon>
        <taxon>Streptomycetaceae</taxon>
        <taxon>Streptomyces</taxon>
    </lineage>
</organism>
<reference evidence="2 3" key="1">
    <citation type="submission" date="2016-09" db="EMBL/GenBank/DDBJ databases">
        <title>Streptomyces rubrolavendulae MJM4426 Genome sequencing and assembly.</title>
        <authorList>
            <person name="Kim J.-G."/>
        </authorList>
    </citation>
    <scope>NUCLEOTIDE SEQUENCE [LARGE SCALE GENOMIC DNA]</scope>
    <source>
        <strain evidence="2 3">MJM4426</strain>
    </source>
</reference>
<dbReference type="KEGG" id="srn:A4G23_00334"/>
<evidence type="ECO:0000259" key="1">
    <source>
        <dbReference type="PROSITE" id="PS51186"/>
    </source>
</evidence>
<accession>A0A1D8FWN0</accession>
<dbReference type="Gene3D" id="3.40.630.30">
    <property type="match status" value="1"/>
</dbReference>
<dbReference type="SUPFAM" id="SSF55729">
    <property type="entry name" value="Acyl-CoA N-acyltransferases (Nat)"/>
    <property type="match status" value="1"/>
</dbReference>
<dbReference type="Proteomes" id="UP000095349">
    <property type="component" value="Chromosome"/>
</dbReference>
<dbReference type="PATRIC" id="fig|285473.5.peg.365"/>
<keyword evidence="3" id="KW-1185">Reference proteome</keyword>
<proteinExistence type="predicted"/>
<feature type="domain" description="N-acetyltransferase" evidence="1">
    <location>
        <begin position="146"/>
        <end position="286"/>
    </location>
</feature>
<dbReference type="AlphaFoldDB" id="A0A1D8FWN0"/>
<dbReference type="Pfam" id="PF00583">
    <property type="entry name" value="Acetyltransf_1"/>
    <property type="match status" value="1"/>
</dbReference>
<dbReference type="EMBL" id="CP017316">
    <property type="protein sequence ID" value="AOT57545.1"/>
    <property type="molecule type" value="Genomic_DNA"/>
</dbReference>
<name>A0A1D8FWN0_9ACTN</name>
<dbReference type="RefSeq" id="WP_069975282.1">
    <property type="nucleotide sequence ID" value="NZ_CP017316.1"/>
</dbReference>
<dbReference type="InterPro" id="IPR000182">
    <property type="entry name" value="GNAT_dom"/>
</dbReference>
<dbReference type="InterPro" id="IPR016181">
    <property type="entry name" value="Acyl_CoA_acyltransferase"/>
</dbReference>
<dbReference type="STRING" id="285473.A4G23_00334"/>
<dbReference type="OrthoDB" id="3174529at2"/>
<sequence>MRPDHWHLTDDVHGFLARAGDFLRSRPASHTMLLTVTERMRTSGAAADGTLFGVWERDGAVGAVCYRRASTHRLSVSSLTREQADTLATRLDGTGLRLSGVTGDQDSAAAFAGAWQRRTGAVPALGTRLHLYRLGTLTPPRPAPEGRGRLAGEEDLEQVVRWCGGFLADVGEEPAPTWGQSRFADKRFTFWETPDGVPVSMAGATSLVGGMIRVDPVYTPAHLRGRGHAGAVTVEVTRAALAEGAAEIVLFTDPANPTSNALYQRVGYVRVTDFAVYGFSRPAPAPAS</sequence>